<evidence type="ECO:0000313" key="6">
    <source>
        <dbReference type="Proteomes" id="UP000031449"/>
    </source>
</evidence>
<proteinExistence type="predicted"/>
<dbReference type="PRINTS" id="PR00598">
    <property type="entry name" value="HTHMARR"/>
</dbReference>
<evidence type="ECO:0000256" key="2">
    <source>
        <dbReference type="ARBA" id="ARBA00023125"/>
    </source>
</evidence>
<dbReference type="Pfam" id="PF01047">
    <property type="entry name" value="MarR"/>
    <property type="match status" value="1"/>
</dbReference>
<dbReference type="Gene3D" id="1.10.10.10">
    <property type="entry name" value="Winged helix-like DNA-binding domain superfamily/Winged helix DNA-binding domain"/>
    <property type="match status" value="1"/>
</dbReference>
<evidence type="ECO:0000259" key="4">
    <source>
        <dbReference type="PROSITE" id="PS50995"/>
    </source>
</evidence>
<dbReference type="EMBL" id="CP009416">
    <property type="protein sequence ID" value="AJD89874.1"/>
    <property type="molecule type" value="Genomic_DNA"/>
</dbReference>
<reference evidence="5 6" key="1">
    <citation type="submission" date="2014-08" db="EMBL/GenBank/DDBJ databases">
        <title>Complete genome of a marine bacteria Jeotgalibacillus malaysiensis.</title>
        <authorList>
            <person name="Yaakop A.S."/>
            <person name="Chan K.-G."/>
            <person name="Goh K.M."/>
        </authorList>
    </citation>
    <scope>NUCLEOTIDE SEQUENCE [LARGE SCALE GENOMIC DNA]</scope>
    <source>
        <strain evidence="5 6">D5</strain>
    </source>
</reference>
<dbReference type="KEGG" id="jeo:JMA_05570"/>
<sequence>MYFYKKIFKNLLALRTIFIYYQMWEGKRMDIMDEKQYFLNDSLGYKLFHASRLMNSRLNRNFKEHGFNLTYEQWQILTRLYERDGQTQNDLAAQNERDQASVSRLIDNLIKRGYVKREVHPSDRRVNKIILTAEAKRDQKELETCAQKTIVQASEGLSEKELSKILSVLDKIRSNLA</sequence>
<dbReference type="PROSITE" id="PS50995">
    <property type="entry name" value="HTH_MARR_2"/>
    <property type="match status" value="1"/>
</dbReference>
<dbReference type="InterPro" id="IPR036390">
    <property type="entry name" value="WH_DNA-bd_sf"/>
</dbReference>
<dbReference type="InterPro" id="IPR023187">
    <property type="entry name" value="Tscrpt_reg_MarR-type_CS"/>
</dbReference>
<accession>A0A0B5AP94</accession>
<name>A0A0B5AP94_9BACL</name>
<dbReference type="Proteomes" id="UP000031449">
    <property type="component" value="Chromosome"/>
</dbReference>
<evidence type="ECO:0000313" key="5">
    <source>
        <dbReference type="EMBL" id="AJD89874.1"/>
    </source>
</evidence>
<dbReference type="STRING" id="1508404.JMA_05570"/>
<dbReference type="SMART" id="SM00347">
    <property type="entry name" value="HTH_MARR"/>
    <property type="match status" value="1"/>
</dbReference>
<dbReference type="SUPFAM" id="SSF46785">
    <property type="entry name" value="Winged helix' DNA-binding domain"/>
    <property type="match status" value="1"/>
</dbReference>
<dbReference type="HOGENOM" id="CLU_083287_18_6_9"/>
<dbReference type="PROSITE" id="PS01117">
    <property type="entry name" value="HTH_MARR_1"/>
    <property type="match status" value="1"/>
</dbReference>
<dbReference type="BioCyc" id="JESP1508404:G14D9-9774-MONOMER"/>
<keyword evidence="6" id="KW-1185">Reference proteome</keyword>
<feature type="domain" description="HTH marR-type" evidence="4">
    <location>
        <begin position="40"/>
        <end position="174"/>
    </location>
</feature>
<evidence type="ECO:0000256" key="1">
    <source>
        <dbReference type="ARBA" id="ARBA00023015"/>
    </source>
</evidence>
<dbReference type="InterPro" id="IPR036388">
    <property type="entry name" value="WH-like_DNA-bd_sf"/>
</dbReference>
<dbReference type="PANTHER" id="PTHR42756:SF1">
    <property type="entry name" value="TRANSCRIPTIONAL REPRESSOR OF EMRAB OPERON"/>
    <property type="match status" value="1"/>
</dbReference>
<organism evidence="5 6">
    <name type="scientific">Jeotgalibacillus malaysiensis</name>
    <dbReference type="NCBI Taxonomy" id="1508404"/>
    <lineage>
        <taxon>Bacteria</taxon>
        <taxon>Bacillati</taxon>
        <taxon>Bacillota</taxon>
        <taxon>Bacilli</taxon>
        <taxon>Bacillales</taxon>
        <taxon>Caryophanaceae</taxon>
        <taxon>Jeotgalibacillus</taxon>
    </lineage>
</organism>
<dbReference type="PANTHER" id="PTHR42756">
    <property type="entry name" value="TRANSCRIPTIONAL REGULATOR, MARR"/>
    <property type="match status" value="1"/>
</dbReference>
<dbReference type="GO" id="GO:0003700">
    <property type="term" value="F:DNA-binding transcription factor activity"/>
    <property type="evidence" value="ECO:0007669"/>
    <property type="project" value="InterPro"/>
</dbReference>
<dbReference type="GO" id="GO:0003677">
    <property type="term" value="F:DNA binding"/>
    <property type="evidence" value="ECO:0007669"/>
    <property type="project" value="UniProtKB-KW"/>
</dbReference>
<gene>
    <name evidence="5" type="ORF">JMA_05570</name>
</gene>
<keyword evidence="1" id="KW-0805">Transcription regulation</keyword>
<dbReference type="AlphaFoldDB" id="A0A0B5AP94"/>
<evidence type="ECO:0000256" key="3">
    <source>
        <dbReference type="ARBA" id="ARBA00023163"/>
    </source>
</evidence>
<keyword evidence="2" id="KW-0238">DNA-binding</keyword>
<protein>
    <recommendedName>
        <fullName evidence="4">HTH marR-type domain-containing protein</fullName>
    </recommendedName>
</protein>
<keyword evidence="3" id="KW-0804">Transcription</keyword>
<dbReference type="InterPro" id="IPR000835">
    <property type="entry name" value="HTH_MarR-typ"/>
</dbReference>